<protein>
    <submittedName>
        <fullName evidence="1">Uncharacterized protein</fullName>
    </submittedName>
</protein>
<evidence type="ECO:0000313" key="2">
    <source>
        <dbReference type="Proteomes" id="UP000694427"/>
    </source>
</evidence>
<reference evidence="1" key="1">
    <citation type="submission" date="2025-08" db="UniProtKB">
        <authorList>
            <consortium name="Ensembl"/>
        </authorList>
    </citation>
    <scope>IDENTIFICATION</scope>
</reference>
<dbReference type="PANTHER" id="PTHR31025">
    <property type="entry name" value="SI:CH211-196P9.1-RELATED"/>
    <property type="match status" value="1"/>
</dbReference>
<dbReference type="AlphaFoldDB" id="A0A8C1MVV7"/>
<evidence type="ECO:0000313" key="1">
    <source>
        <dbReference type="Ensembl" id="ENSCCRP00010082708.1"/>
    </source>
</evidence>
<dbReference type="PANTHER" id="PTHR31025:SF22">
    <property type="entry name" value="IP13529P"/>
    <property type="match status" value="1"/>
</dbReference>
<keyword evidence="2" id="KW-1185">Reference proteome</keyword>
<proteinExistence type="predicted"/>
<reference evidence="1" key="2">
    <citation type="submission" date="2025-09" db="UniProtKB">
        <authorList>
            <consortium name="Ensembl"/>
        </authorList>
    </citation>
    <scope>IDENTIFICATION</scope>
</reference>
<sequence length="596" mass="68332">MFPDHPLKPKHHYLLHYPDLILKFGPLIRLWTLRFESKHSYFKECARKLHNFLHLSKTLAERHQLLQSYLSCVQLFPPPIQVAGEANEIDEQTYNEDIQMLLLSTASVQHLGPPYCLLASLSVFFILGMDAECIQEISRVLPELDNERLMGLIEHLTSAVGVTNKEDLAFIERDDFQDHLTPIQCRKVIQAFKQRELNFKADTKQTTVPFSSLDPNQFEIPWDKMPASLSQAILRGHRANPADRRAMVRTVVAAMQKHCPNPNRAACIEIAKLILSEYPLTFADTNEEGEQLGIGYYSLVNQLKTRVEHVNRNNVRERIRRTRTTTELSTTTKTVRCKVDSYGCTNWQPKCLPEGETVDSLEDRRKNMVTIFQSAGPRVVDIPYIDNSMRLTYIYQRHMINSCPPPMRLKNSGLSSLQKEDSVPIKTLTGIDICDRVGQALQTKGKRIIDFFQRQTQNKDIQTSIAAVLLLMKHFLEKEDSIFILADVNSCNEGIHREDMSLPGVCLLKICNFLFFLWNTFLSSTKWMVNIEGKVVYVLDEHLGFADALSVFFSCFYVFNIEYQETACATLELIQRTLQCCNTHSCSPRRTTATCP</sequence>
<accession>A0A8C1MVV7</accession>
<name>A0A8C1MVV7_CYPCA</name>
<dbReference type="Proteomes" id="UP000694427">
    <property type="component" value="Unplaced"/>
</dbReference>
<organism evidence="1 2">
    <name type="scientific">Cyprinus carpio</name>
    <name type="common">Common carp</name>
    <dbReference type="NCBI Taxonomy" id="7962"/>
    <lineage>
        <taxon>Eukaryota</taxon>
        <taxon>Metazoa</taxon>
        <taxon>Chordata</taxon>
        <taxon>Craniata</taxon>
        <taxon>Vertebrata</taxon>
        <taxon>Euteleostomi</taxon>
        <taxon>Actinopterygii</taxon>
        <taxon>Neopterygii</taxon>
        <taxon>Teleostei</taxon>
        <taxon>Ostariophysi</taxon>
        <taxon>Cypriniformes</taxon>
        <taxon>Cyprinidae</taxon>
        <taxon>Cyprininae</taxon>
        <taxon>Cyprinus</taxon>
    </lineage>
</organism>
<dbReference type="Ensembl" id="ENSCCRT00010091746.1">
    <property type="protein sequence ID" value="ENSCCRP00010082708.1"/>
    <property type="gene ID" value="ENSCCRG00010036145.1"/>
</dbReference>